<accession>A0A0A9HES0</accession>
<reference evidence="1" key="1">
    <citation type="submission" date="2014-09" db="EMBL/GenBank/DDBJ databases">
        <authorList>
            <person name="Magalhaes I.L.F."/>
            <person name="Oliveira U."/>
            <person name="Santos F.R."/>
            <person name="Vidigal T.H.D.A."/>
            <person name="Brescovit A.D."/>
            <person name="Santos A.J."/>
        </authorList>
    </citation>
    <scope>NUCLEOTIDE SEQUENCE</scope>
    <source>
        <tissue evidence="1">Shoot tissue taken approximately 20 cm above the soil surface</tissue>
    </source>
</reference>
<evidence type="ECO:0000313" key="1">
    <source>
        <dbReference type="EMBL" id="JAE34314.1"/>
    </source>
</evidence>
<reference evidence="1" key="2">
    <citation type="journal article" date="2015" name="Data Brief">
        <title>Shoot transcriptome of the giant reed, Arundo donax.</title>
        <authorList>
            <person name="Barrero R.A."/>
            <person name="Guerrero F.D."/>
            <person name="Moolhuijzen P."/>
            <person name="Goolsby J.A."/>
            <person name="Tidwell J."/>
            <person name="Bellgard S.E."/>
            <person name="Bellgard M.I."/>
        </authorList>
    </citation>
    <scope>NUCLEOTIDE SEQUENCE</scope>
    <source>
        <tissue evidence="1">Shoot tissue taken approximately 20 cm above the soil surface</tissue>
    </source>
</reference>
<sequence>MLTSGKILLHLIFYFIPLVTRSH</sequence>
<proteinExistence type="predicted"/>
<dbReference type="AlphaFoldDB" id="A0A0A9HES0"/>
<dbReference type="EMBL" id="GBRH01163582">
    <property type="protein sequence ID" value="JAE34314.1"/>
    <property type="molecule type" value="Transcribed_RNA"/>
</dbReference>
<organism evidence="1">
    <name type="scientific">Arundo donax</name>
    <name type="common">Giant reed</name>
    <name type="synonym">Donax arundinaceus</name>
    <dbReference type="NCBI Taxonomy" id="35708"/>
    <lineage>
        <taxon>Eukaryota</taxon>
        <taxon>Viridiplantae</taxon>
        <taxon>Streptophyta</taxon>
        <taxon>Embryophyta</taxon>
        <taxon>Tracheophyta</taxon>
        <taxon>Spermatophyta</taxon>
        <taxon>Magnoliopsida</taxon>
        <taxon>Liliopsida</taxon>
        <taxon>Poales</taxon>
        <taxon>Poaceae</taxon>
        <taxon>PACMAD clade</taxon>
        <taxon>Arundinoideae</taxon>
        <taxon>Arundineae</taxon>
        <taxon>Arundo</taxon>
    </lineage>
</organism>
<name>A0A0A9HES0_ARUDO</name>
<protein>
    <submittedName>
        <fullName evidence="1">Uncharacterized protein</fullName>
    </submittedName>
</protein>